<dbReference type="EMBL" id="CM000366">
    <property type="protein sequence ID" value="EDX17719.1"/>
    <property type="molecule type" value="Genomic_DNA"/>
</dbReference>
<reference evidence="2 3" key="1">
    <citation type="journal article" date="2007" name="Nature">
        <title>Evolution of genes and genomes on the Drosophila phylogeny.</title>
        <authorList>
            <consortium name="Drosophila 12 Genomes Consortium"/>
            <person name="Clark A.G."/>
            <person name="Eisen M.B."/>
            <person name="Smith D.R."/>
            <person name="Bergman C.M."/>
            <person name="Oliver B."/>
            <person name="Markow T.A."/>
            <person name="Kaufman T.C."/>
            <person name="Kellis M."/>
            <person name="Gelbart W."/>
            <person name="Iyer V.N."/>
            <person name="Pollard D.A."/>
            <person name="Sackton T.B."/>
            <person name="Larracuente A.M."/>
            <person name="Singh N.D."/>
            <person name="Abad J.P."/>
            <person name="Abt D.N."/>
            <person name="Adryan B."/>
            <person name="Aguade M."/>
            <person name="Akashi H."/>
            <person name="Anderson W.W."/>
            <person name="Aquadro C.F."/>
            <person name="Ardell D.H."/>
            <person name="Arguello R."/>
            <person name="Artieri C.G."/>
            <person name="Barbash D.A."/>
            <person name="Barker D."/>
            <person name="Barsanti P."/>
            <person name="Batterham P."/>
            <person name="Batzoglou S."/>
            <person name="Begun D."/>
            <person name="Bhutkar A."/>
            <person name="Blanco E."/>
            <person name="Bosak S.A."/>
            <person name="Bradley R.K."/>
            <person name="Brand A.D."/>
            <person name="Brent M.R."/>
            <person name="Brooks A.N."/>
            <person name="Brown R.H."/>
            <person name="Butlin R.K."/>
            <person name="Caggese C."/>
            <person name="Calvi B.R."/>
            <person name="Bernardo de Carvalho A."/>
            <person name="Caspi A."/>
            <person name="Castrezana S."/>
            <person name="Celniker S.E."/>
            <person name="Chang J.L."/>
            <person name="Chapple C."/>
            <person name="Chatterji S."/>
            <person name="Chinwalla A."/>
            <person name="Civetta A."/>
            <person name="Clifton S.W."/>
            <person name="Comeron J.M."/>
            <person name="Costello J.C."/>
            <person name="Coyne J.A."/>
            <person name="Daub J."/>
            <person name="David R.G."/>
            <person name="Delcher A.L."/>
            <person name="Delehaunty K."/>
            <person name="Do C.B."/>
            <person name="Ebling H."/>
            <person name="Edwards K."/>
            <person name="Eickbush T."/>
            <person name="Evans J.D."/>
            <person name="Filipski A."/>
            <person name="Findeiss S."/>
            <person name="Freyhult E."/>
            <person name="Fulton L."/>
            <person name="Fulton R."/>
            <person name="Garcia A.C."/>
            <person name="Gardiner A."/>
            <person name="Garfield D.A."/>
            <person name="Garvin B.E."/>
            <person name="Gibson G."/>
            <person name="Gilbert D."/>
            <person name="Gnerre S."/>
            <person name="Godfrey J."/>
            <person name="Good R."/>
            <person name="Gotea V."/>
            <person name="Gravely B."/>
            <person name="Greenberg A.J."/>
            <person name="Griffiths-Jones S."/>
            <person name="Gross S."/>
            <person name="Guigo R."/>
            <person name="Gustafson E.A."/>
            <person name="Haerty W."/>
            <person name="Hahn M.W."/>
            <person name="Halligan D.L."/>
            <person name="Halpern A.L."/>
            <person name="Halter G.M."/>
            <person name="Han M.V."/>
            <person name="Heger A."/>
            <person name="Hillier L."/>
            <person name="Hinrichs A.S."/>
            <person name="Holmes I."/>
            <person name="Hoskins R.A."/>
            <person name="Hubisz M.J."/>
            <person name="Hultmark D."/>
            <person name="Huntley M.A."/>
            <person name="Jaffe D.B."/>
            <person name="Jagadeeshan S."/>
            <person name="Jeck W.R."/>
            <person name="Johnson J."/>
            <person name="Jones C.D."/>
            <person name="Jordan W.C."/>
            <person name="Karpen G.H."/>
            <person name="Kataoka E."/>
            <person name="Keightley P.D."/>
            <person name="Kheradpour P."/>
            <person name="Kirkness E.F."/>
            <person name="Koerich L.B."/>
            <person name="Kristiansen K."/>
            <person name="Kudrna D."/>
            <person name="Kulathinal R.J."/>
            <person name="Kumar S."/>
            <person name="Kwok R."/>
            <person name="Lander E."/>
            <person name="Langley C.H."/>
            <person name="Lapoint R."/>
            <person name="Lazzaro B.P."/>
            <person name="Lee S.J."/>
            <person name="Levesque L."/>
            <person name="Li R."/>
            <person name="Lin C.F."/>
            <person name="Lin M.F."/>
            <person name="Lindblad-Toh K."/>
            <person name="Llopart A."/>
            <person name="Long M."/>
            <person name="Low L."/>
            <person name="Lozovsky E."/>
            <person name="Lu J."/>
            <person name="Luo M."/>
            <person name="Machado C.A."/>
            <person name="Makalowski W."/>
            <person name="Marzo M."/>
            <person name="Matsuda M."/>
            <person name="Matzkin L."/>
            <person name="McAllister B."/>
            <person name="McBride C.S."/>
            <person name="McKernan B."/>
            <person name="McKernan K."/>
            <person name="Mendez-Lago M."/>
            <person name="Minx P."/>
            <person name="Mollenhauer M.U."/>
            <person name="Montooth K."/>
            <person name="Mount S.M."/>
            <person name="Mu X."/>
            <person name="Myers E."/>
            <person name="Negre B."/>
            <person name="Newfeld S."/>
            <person name="Nielsen R."/>
            <person name="Noor M.A."/>
            <person name="O'Grady P."/>
            <person name="Pachter L."/>
            <person name="Papaceit M."/>
            <person name="Parisi M.J."/>
            <person name="Parisi M."/>
            <person name="Parts L."/>
            <person name="Pedersen J.S."/>
            <person name="Pesole G."/>
            <person name="Phillippy A.M."/>
            <person name="Ponting C.P."/>
            <person name="Pop M."/>
            <person name="Porcelli D."/>
            <person name="Powell J.R."/>
            <person name="Prohaska S."/>
            <person name="Pruitt K."/>
            <person name="Puig M."/>
            <person name="Quesneville H."/>
            <person name="Ram K.R."/>
            <person name="Rand D."/>
            <person name="Rasmussen M.D."/>
            <person name="Reed L.K."/>
            <person name="Reenan R."/>
            <person name="Reily A."/>
            <person name="Remington K.A."/>
            <person name="Rieger T.T."/>
            <person name="Ritchie M.G."/>
            <person name="Robin C."/>
            <person name="Rogers Y.H."/>
            <person name="Rohde C."/>
            <person name="Rozas J."/>
            <person name="Rubenfield M.J."/>
            <person name="Ruiz A."/>
            <person name="Russo S."/>
            <person name="Salzberg S.L."/>
            <person name="Sanchez-Gracia A."/>
            <person name="Saranga D.J."/>
            <person name="Sato H."/>
            <person name="Schaeffer S.W."/>
            <person name="Schatz M.C."/>
            <person name="Schlenke T."/>
            <person name="Schwartz R."/>
            <person name="Segarra C."/>
            <person name="Singh R.S."/>
            <person name="Sirot L."/>
            <person name="Sirota M."/>
            <person name="Sisneros N.B."/>
            <person name="Smith C.D."/>
            <person name="Smith T.F."/>
            <person name="Spieth J."/>
            <person name="Stage D.E."/>
            <person name="Stark A."/>
            <person name="Stephan W."/>
            <person name="Strausberg R.L."/>
            <person name="Strempel S."/>
            <person name="Sturgill D."/>
            <person name="Sutton G."/>
            <person name="Sutton G.G."/>
            <person name="Tao W."/>
            <person name="Teichmann S."/>
            <person name="Tobari Y.N."/>
            <person name="Tomimura Y."/>
            <person name="Tsolas J.M."/>
            <person name="Valente V.L."/>
            <person name="Venter E."/>
            <person name="Venter J.C."/>
            <person name="Vicario S."/>
            <person name="Vieira F.G."/>
            <person name="Vilella A.J."/>
            <person name="Villasante A."/>
            <person name="Walenz B."/>
            <person name="Wang J."/>
            <person name="Wasserman M."/>
            <person name="Watts T."/>
            <person name="Wilson D."/>
            <person name="Wilson R.K."/>
            <person name="Wing R.A."/>
            <person name="Wolfner M.F."/>
            <person name="Wong A."/>
            <person name="Wong G.K."/>
            <person name="Wu C.I."/>
            <person name="Wu G."/>
            <person name="Yamamoto D."/>
            <person name="Yang H.P."/>
            <person name="Yang S.P."/>
            <person name="Yorke J.A."/>
            <person name="Yoshida K."/>
            <person name="Zdobnov E."/>
            <person name="Zhang P."/>
            <person name="Zhang Y."/>
            <person name="Zimin A.V."/>
            <person name="Baldwin J."/>
            <person name="Abdouelleil A."/>
            <person name="Abdulkadir J."/>
            <person name="Abebe A."/>
            <person name="Abera B."/>
            <person name="Abreu J."/>
            <person name="Acer S.C."/>
            <person name="Aftuck L."/>
            <person name="Alexander A."/>
            <person name="An P."/>
            <person name="Anderson E."/>
            <person name="Anderson S."/>
            <person name="Arachi H."/>
            <person name="Azer M."/>
            <person name="Bachantsang P."/>
            <person name="Barry A."/>
            <person name="Bayul T."/>
            <person name="Berlin A."/>
            <person name="Bessette D."/>
            <person name="Bloom T."/>
            <person name="Blye J."/>
            <person name="Boguslavskiy L."/>
            <person name="Bonnet C."/>
            <person name="Boukhgalter B."/>
            <person name="Bourzgui I."/>
            <person name="Brown A."/>
            <person name="Cahill P."/>
            <person name="Channer S."/>
            <person name="Cheshatsang Y."/>
            <person name="Chuda L."/>
            <person name="Citroen M."/>
            <person name="Collymore A."/>
            <person name="Cooke P."/>
            <person name="Costello M."/>
            <person name="D'Aco K."/>
            <person name="Daza R."/>
            <person name="De Haan G."/>
            <person name="DeGray S."/>
            <person name="DeMaso C."/>
            <person name="Dhargay N."/>
            <person name="Dooley K."/>
            <person name="Dooley E."/>
            <person name="Doricent M."/>
            <person name="Dorje P."/>
            <person name="Dorjee K."/>
            <person name="Dupes A."/>
            <person name="Elong R."/>
            <person name="Falk J."/>
            <person name="Farina A."/>
            <person name="Faro S."/>
            <person name="Ferguson D."/>
            <person name="Fisher S."/>
            <person name="Foley C.D."/>
            <person name="Franke A."/>
            <person name="Friedrich D."/>
            <person name="Gadbois L."/>
            <person name="Gearin G."/>
            <person name="Gearin C.R."/>
            <person name="Giannoukos G."/>
            <person name="Goode T."/>
            <person name="Graham J."/>
            <person name="Grandbois E."/>
            <person name="Grewal S."/>
            <person name="Gyaltsen K."/>
            <person name="Hafez N."/>
            <person name="Hagos B."/>
            <person name="Hall J."/>
            <person name="Henson C."/>
            <person name="Hollinger A."/>
            <person name="Honan T."/>
            <person name="Huard M.D."/>
            <person name="Hughes L."/>
            <person name="Hurhula B."/>
            <person name="Husby M.E."/>
            <person name="Kamat A."/>
            <person name="Kanga B."/>
            <person name="Kashin S."/>
            <person name="Khazanovich D."/>
            <person name="Kisner P."/>
            <person name="Lance K."/>
            <person name="Lara M."/>
            <person name="Lee W."/>
            <person name="Lennon N."/>
            <person name="Letendre F."/>
            <person name="LeVine R."/>
            <person name="Lipovsky A."/>
            <person name="Liu X."/>
            <person name="Liu J."/>
            <person name="Liu S."/>
            <person name="Lokyitsang T."/>
            <person name="Lokyitsang Y."/>
            <person name="Lubonja R."/>
            <person name="Lui A."/>
            <person name="MacDonald P."/>
            <person name="Magnisalis V."/>
            <person name="Maru K."/>
            <person name="Matthews C."/>
            <person name="McCusker W."/>
            <person name="McDonough S."/>
            <person name="Mehta T."/>
            <person name="Meldrim J."/>
            <person name="Meneus L."/>
            <person name="Mihai O."/>
            <person name="Mihalev A."/>
            <person name="Mihova T."/>
            <person name="Mittelman R."/>
            <person name="Mlenga V."/>
            <person name="Montmayeur A."/>
            <person name="Mulrain L."/>
            <person name="Navidi A."/>
            <person name="Naylor J."/>
            <person name="Negash T."/>
            <person name="Nguyen T."/>
            <person name="Nguyen N."/>
            <person name="Nicol R."/>
            <person name="Norbu C."/>
            <person name="Norbu N."/>
            <person name="Novod N."/>
            <person name="O'Neill B."/>
            <person name="Osman S."/>
            <person name="Markiewicz E."/>
            <person name="Oyono O.L."/>
            <person name="Patti C."/>
            <person name="Phunkhang P."/>
            <person name="Pierre F."/>
            <person name="Priest M."/>
            <person name="Raghuraman S."/>
            <person name="Rege F."/>
            <person name="Reyes R."/>
            <person name="Rise C."/>
            <person name="Rogov P."/>
            <person name="Ross K."/>
            <person name="Ryan E."/>
            <person name="Settipalli S."/>
            <person name="Shea T."/>
            <person name="Sherpa N."/>
            <person name="Shi L."/>
            <person name="Shih D."/>
            <person name="Sparrow T."/>
            <person name="Spaulding J."/>
            <person name="Stalker J."/>
            <person name="Stange-Thomann N."/>
            <person name="Stavropoulos S."/>
            <person name="Stone C."/>
            <person name="Strader C."/>
            <person name="Tesfaye S."/>
            <person name="Thomson T."/>
            <person name="Thoulutsang Y."/>
            <person name="Thoulutsang D."/>
            <person name="Topham K."/>
            <person name="Topping I."/>
            <person name="Tsamla T."/>
            <person name="Vassiliev H."/>
            <person name="Vo A."/>
            <person name="Wangchuk T."/>
            <person name="Wangdi T."/>
            <person name="Weiand M."/>
            <person name="Wilkinson J."/>
            <person name="Wilson A."/>
            <person name="Yadav S."/>
            <person name="Young G."/>
            <person name="Yu Q."/>
            <person name="Zembek L."/>
            <person name="Zhong D."/>
            <person name="Zimmer A."/>
            <person name="Zwirko Z."/>
            <person name="Jaffe D.B."/>
            <person name="Alvarez P."/>
            <person name="Brockman W."/>
            <person name="Butler J."/>
            <person name="Chin C."/>
            <person name="Gnerre S."/>
            <person name="Grabherr M."/>
            <person name="Kleber M."/>
            <person name="Mauceli E."/>
            <person name="MacCallum I."/>
        </authorList>
    </citation>
    <scope>NUCLEOTIDE SEQUENCE [LARGE SCALE GENOMIC DNA]</scope>
    <source>
        <strain evidence="3">white501</strain>
    </source>
</reference>
<organism evidence="2 3">
    <name type="scientific">Drosophila simulans</name>
    <name type="common">Fruit fly</name>
    <dbReference type="NCBI Taxonomy" id="7240"/>
    <lineage>
        <taxon>Eukaryota</taxon>
        <taxon>Metazoa</taxon>
        <taxon>Ecdysozoa</taxon>
        <taxon>Arthropoda</taxon>
        <taxon>Hexapoda</taxon>
        <taxon>Insecta</taxon>
        <taxon>Pterygota</taxon>
        <taxon>Neoptera</taxon>
        <taxon>Endopterygota</taxon>
        <taxon>Diptera</taxon>
        <taxon>Brachycera</taxon>
        <taxon>Muscomorpha</taxon>
        <taxon>Ephydroidea</taxon>
        <taxon>Drosophilidae</taxon>
        <taxon>Drosophila</taxon>
        <taxon>Sophophora</taxon>
    </lineage>
</organism>
<evidence type="ECO:0000313" key="2">
    <source>
        <dbReference type="EMBL" id="EDX17719.1"/>
    </source>
</evidence>
<evidence type="ECO:0000256" key="1">
    <source>
        <dbReference type="SAM" id="MobiDB-lite"/>
    </source>
</evidence>
<feature type="region of interest" description="Disordered" evidence="1">
    <location>
        <begin position="1"/>
        <end position="57"/>
    </location>
</feature>
<feature type="compositionally biased region" description="Gly residues" evidence="1">
    <location>
        <begin position="1"/>
        <end position="10"/>
    </location>
</feature>
<gene>
    <name evidence="2" type="primary">Dsim\GD17063</name>
    <name evidence="2" type="ORF">Dsim_GD17063</name>
</gene>
<dbReference type="Proteomes" id="UP000000304">
    <property type="component" value="Chromosome X"/>
</dbReference>
<feature type="compositionally biased region" description="Basic and acidic residues" evidence="1">
    <location>
        <begin position="32"/>
        <end position="48"/>
    </location>
</feature>
<accession>B4R3L7</accession>
<evidence type="ECO:0000313" key="3">
    <source>
        <dbReference type="Proteomes" id="UP000000304"/>
    </source>
</evidence>
<feature type="region of interest" description="Disordered" evidence="1">
    <location>
        <begin position="69"/>
        <end position="91"/>
    </location>
</feature>
<proteinExistence type="predicted"/>
<keyword evidence="3" id="KW-1185">Reference proteome</keyword>
<protein>
    <submittedName>
        <fullName evidence="2">GD17063</fullName>
    </submittedName>
</protein>
<dbReference type="HOGENOM" id="CLU_2429432_0_0_1"/>
<sequence length="91" mass="10349">MAQVGKGQGQGARQRSGWSNRDAAPGHRTGRRTMDKGRWATGDRDTGTPRRKAKKHSIRNVYVRLPKVKRSSTRIWRGSGKQDGRMERSFQ</sequence>
<dbReference type="AlphaFoldDB" id="B4R3L7"/>
<name>B4R3L7_DROSI</name>
<feature type="compositionally biased region" description="Basic and acidic residues" evidence="1">
    <location>
        <begin position="80"/>
        <end position="91"/>
    </location>
</feature>